<dbReference type="PANTHER" id="PTHR10209:SF714">
    <property type="entry name" value="1-AMINOCYCLOPROPANE-1-CARBOXYLATE OXIDASE HOMOLOG 11-RELATED"/>
    <property type="match status" value="1"/>
</dbReference>
<dbReference type="Gene3D" id="2.60.120.330">
    <property type="entry name" value="B-lactam Antibiotic, Isopenicillin N Synthase, Chain"/>
    <property type="match status" value="1"/>
</dbReference>
<dbReference type="InterPro" id="IPR026992">
    <property type="entry name" value="DIOX_N"/>
</dbReference>
<dbReference type="GO" id="GO:0016705">
    <property type="term" value="F:oxidoreductase activity, acting on paired donors, with incorporation or reduction of molecular oxygen"/>
    <property type="evidence" value="ECO:0007669"/>
    <property type="project" value="UniProtKB-ARBA"/>
</dbReference>
<dbReference type="SUPFAM" id="SSF51197">
    <property type="entry name" value="Clavaminate synthase-like"/>
    <property type="match status" value="1"/>
</dbReference>
<evidence type="ECO:0000256" key="5">
    <source>
        <dbReference type="ARBA" id="ARBA00023004"/>
    </source>
</evidence>
<dbReference type="AlphaFoldDB" id="A0A5B7A9H5"/>
<dbReference type="EMBL" id="GHES01022913">
    <property type="protein sequence ID" value="MPA53472.1"/>
    <property type="molecule type" value="Transcribed_RNA"/>
</dbReference>
<dbReference type="InterPro" id="IPR005123">
    <property type="entry name" value="Oxoglu/Fe-dep_dioxygenase_dom"/>
</dbReference>
<dbReference type="Pfam" id="PF14226">
    <property type="entry name" value="DIOX_N"/>
    <property type="match status" value="1"/>
</dbReference>
<evidence type="ECO:0000256" key="3">
    <source>
        <dbReference type="ARBA" id="ARBA00022896"/>
    </source>
</evidence>
<keyword evidence="2 6" id="KW-0479">Metal-binding</keyword>
<evidence type="ECO:0000256" key="6">
    <source>
        <dbReference type="RuleBase" id="RU003682"/>
    </source>
</evidence>
<keyword evidence="3" id="KW-0847">Vitamin C</keyword>
<evidence type="ECO:0000313" key="8">
    <source>
        <dbReference type="EMBL" id="MPA53472.1"/>
    </source>
</evidence>
<dbReference type="FunFam" id="2.60.120.330:FF:000005">
    <property type="entry name" value="1-aminocyclopropane-1-carboxylate oxidase homolog 1"/>
    <property type="match status" value="1"/>
</dbReference>
<keyword evidence="5 6" id="KW-0408">Iron</keyword>
<dbReference type="PANTHER" id="PTHR10209">
    <property type="entry name" value="OXIDOREDUCTASE, 2OG-FE II OXYGENASE FAMILY PROTEIN"/>
    <property type="match status" value="1"/>
</dbReference>
<evidence type="ECO:0000256" key="2">
    <source>
        <dbReference type="ARBA" id="ARBA00022723"/>
    </source>
</evidence>
<evidence type="ECO:0000256" key="4">
    <source>
        <dbReference type="ARBA" id="ARBA00023002"/>
    </source>
</evidence>
<dbReference type="GO" id="GO:0046872">
    <property type="term" value="F:metal ion binding"/>
    <property type="evidence" value="ECO:0007669"/>
    <property type="project" value="UniProtKB-KW"/>
</dbReference>
<sequence length="365" mass="41021">MEVISATREGGPPYDRAKEVKEFDERKGGVKELVDSGVVKIPRFFIHSPEKLQKASSSNGLQLPVIDFKGVESGRRRTEIVDEIRKASETWGFFQMVNHGIPISVMNGTIEGIRRFHEQPKEAKMEMYSRDPNRRVRFYSNANLCGSEAANWGDTLTCDFLNDTLDSQALPLVCRKEMEEYVKCMIKLRETVSELLSEALGLISDYLARIECMNGAAILCHYYPLCPEPNLTLGISKHSDAPFLTILLQDNIGGLQVLHQNQWVDVPPIQGALVANIGDMMQLITNDKFKSVEHRVLAQPVGARISTGCFFYPSSRNASKPYGPIKELISGKNPSMYREVLFSEYIAYYMSKGQDGTAPLTHFKL</sequence>
<dbReference type="Pfam" id="PF03171">
    <property type="entry name" value="2OG-FeII_Oxy"/>
    <property type="match status" value="1"/>
</dbReference>
<dbReference type="GO" id="GO:0051213">
    <property type="term" value="F:dioxygenase activity"/>
    <property type="evidence" value="ECO:0007669"/>
    <property type="project" value="UniProtKB-ARBA"/>
</dbReference>
<comment type="similarity">
    <text evidence="1 6">Belongs to the iron/ascorbate-dependent oxidoreductase family.</text>
</comment>
<dbReference type="PROSITE" id="PS51471">
    <property type="entry name" value="FE2OG_OXY"/>
    <property type="match status" value="1"/>
</dbReference>
<reference evidence="8" key="1">
    <citation type="submission" date="2019-08" db="EMBL/GenBank/DDBJ databases">
        <title>Reference gene set and small RNA set construction with multiple tissues from Davidia involucrata Baill.</title>
        <authorList>
            <person name="Yang H."/>
            <person name="Zhou C."/>
            <person name="Li G."/>
            <person name="Wang J."/>
            <person name="Gao P."/>
            <person name="Wang M."/>
            <person name="Wang R."/>
            <person name="Zhao Y."/>
        </authorList>
    </citation>
    <scope>NUCLEOTIDE SEQUENCE</scope>
    <source>
        <tissue evidence="8">Mixed with DoveR01_LX</tissue>
    </source>
</reference>
<proteinExistence type="inferred from homology"/>
<gene>
    <name evidence="8" type="ORF">Din_022913</name>
</gene>
<evidence type="ECO:0000259" key="7">
    <source>
        <dbReference type="PROSITE" id="PS51471"/>
    </source>
</evidence>
<organism evidence="8">
    <name type="scientific">Davidia involucrata</name>
    <name type="common">Dove tree</name>
    <dbReference type="NCBI Taxonomy" id="16924"/>
    <lineage>
        <taxon>Eukaryota</taxon>
        <taxon>Viridiplantae</taxon>
        <taxon>Streptophyta</taxon>
        <taxon>Embryophyta</taxon>
        <taxon>Tracheophyta</taxon>
        <taxon>Spermatophyta</taxon>
        <taxon>Magnoliopsida</taxon>
        <taxon>eudicotyledons</taxon>
        <taxon>Gunneridae</taxon>
        <taxon>Pentapetalae</taxon>
        <taxon>asterids</taxon>
        <taxon>Cornales</taxon>
        <taxon>Nyssaceae</taxon>
        <taxon>Davidia</taxon>
    </lineage>
</organism>
<accession>A0A5B7A9H5</accession>
<dbReference type="GO" id="GO:0031418">
    <property type="term" value="F:L-ascorbic acid binding"/>
    <property type="evidence" value="ECO:0007669"/>
    <property type="project" value="UniProtKB-KW"/>
</dbReference>
<protein>
    <recommendedName>
        <fullName evidence="7">Fe2OG dioxygenase domain-containing protein</fullName>
    </recommendedName>
</protein>
<feature type="domain" description="Fe2OG dioxygenase" evidence="7">
    <location>
        <begin position="214"/>
        <end position="314"/>
    </location>
</feature>
<keyword evidence="4 6" id="KW-0560">Oxidoreductase</keyword>
<evidence type="ECO:0000256" key="1">
    <source>
        <dbReference type="ARBA" id="ARBA00008056"/>
    </source>
</evidence>
<name>A0A5B7A9H5_DAVIN</name>
<dbReference type="InterPro" id="IPR044861">
    <property type="entry name" value="IPNS-like_FE2OG_OXY"/>
</dbReference>
<dbReference type="InterPro" id="IPR027443">
    <property type="entry name" value="IPNS-like_sf"/>
</dbReference>